<reference evidence="1" key="1">
    <citation type="journal article" date="2014" name="Front. Microbiol.">
        <title>High frequency of phylogenetically diverse reductive dehalogenase-homologous genes in deep subseafloor sedimentary metagenomes.</title>
        <authorList>
            <person name="Kawai M."/>
            <person name="Futagami T."/>
            <person name="Toyoda A."/>
            <person name="Takaki Y."/>
            <person name="Nishi S."/>
            <person name="Hori S."/>
            <person name="Arai W."/>
            <person name="Tsubouchi T."/>
            <person name="Morono Y."/>
            <person name="Uchiyama I."/>
            <person name="Ito T."/>
            <person name="Fujiyama A."/>
            <person name="Inagaki F."/>
            <person name="Takami H."/>
        </authorList>
    </citation>
    <scope>NUCLEOTIDE SEQUENCE</scope>
    <source>
        <strain evidence="1">Expedition CK06-06</strain>
    </source>
</reference>
<accession>X1H0W3</accession>
<comment type="caution">
    <text evidence="1">The sequence shown here is derived from an EMBL/GenBank/DDBJ whole genome shotgun (WGS) entry which is preliminary data.</text>
</comment>
<organism evidence="1">
    <name type="scientific">marine sediment metagenome</name>
    <dbReference type="NCBI Taxonomy" id="412755"/>
    <lineage>
        <taxon>unclassified sequences</taxon>
        <taxon>metagenomes</taxon>
        <taxon>ecological metagenomes</taxon>
    </lineage>
</organism>
<evidence type="ECO:0000313" key="1">
    <source>
        <dbReference type="EMBL" id="GAH38918.1"/>
    </source>
</evidence>
<sequence length="58" mass="6874">MNPENIKKNLIELINSHTSIINPSQSFRQYIEKCQRNHENNEENIVQPFTLNFLGLFN</sequence>
<feature type="non-terminal residue" evidence="1">
    <location>
        <position position="58"/>
    </location>
</feature>
<gene>
    <name evidence="1" type="ORF">S03H2_18463</name>
</gene>
<name>X1H0W3_9ZZZZ</name>
<protein>
    <submittedName>
        <fullName evidence="1">Uncharacterized protein</fullName>
    </submittedName>
</protein>
<dbReference type="AlphaFoldDB" id="X1H0W3"/>
<dbReference type="EMBL" id="BARU01009582">
    <property type="protein sequence ID" value="GAH38918.1"/>
    <property type="molecule type" value="Genomic_DNA"/>
</dbReference>
<proteinExistence type="predicted"/>